<dbReference type="PANTHER" id="PTHR24366:SF96">
    <property type="entry name" value="LEUCINE RICH REPEAT CONTAINING 53"/>
    <property type="match status" value="1"/>
</dbReference>
<dbReference type="PROSITE" id="PS51450">
    <property type="entry name" value="LRR"/>
    <property type="match status" value="3"/>
</dbReference>
<feature type="signal peptide" evidence="5">
    <location>
        <begin position="1"/>
        <end position="26"/>
    </location>
</feature>
<keyword evidence="4" id="KW-0472">Membrane</keyword>
<protein>
    <recommendedName>
        <fullName evidence="6">LRRCT domain-containing protein</fullName>
    </recommendedName>
</protein>
<feature type="transmembrane region" description="Helical" evidence="4">
    <location>
        <begin position="535"/>
        <end position="561"/>
    </location>
</feature>
<dbReference type="Proteomes" id="UP000708208">
    <property type="component" value="Unassembled WGS sequence"/>
</dbReference>
<dbReference type="InterPro" id="IPR001611">
    <property type="entry name" value="Leu-rich_rpt"/>
</dbReference>
<dbReference type="PANTHER" id="PTHR24366">
    <property type="entry name" value="IG(IMMUNOGLOBULIN) AND LRR(LEUCINE RICH REPEAT) DOMAINS"/>
    <property type="match status" value="1"/>
</dbReference>
<dbReference type="InterPro" id="IPR000483">
    <property type="entry name" value="Cys-rich_flank_reg_C"/>
</dbReference>
<name>A0A8J2Q5L2_9HEXA</name>
<evidence type="ECO:0000259" key="6">
    <source>
        <dbReference type="SMART" id="SM00082"/>
    </source>
</evidence>
<proteinExistence type="predicted"/>
<dbReference type="InterPro" id="IPR003591">
    <property type="entry name" value="Leu-rich_rpt_typical-subtyp"/>
</dbReference>
<evidence type="ECO:0000313" key="8">
    <source>
        <dbReference type="Proteomes" id="UP000708208"/>
    </source>
</evidence>
<evidence type="ECO:0000256" key="4">
    <source>
        <dbReference type="SAM" id="Phobius"/>
    </source>
</evidence>
<gene>
    <name evidence="7" type="ORF">AFUS01_LOCUS44241</name>
</gene>
<evidence type="ECO:0000256" key="1">
    <source>
        <dbReference type="ARBA" id="ARBA00022614"/>
    </source>
</evidence>
<reference evidence="7" key="1">
    <citation type="submission" date="2021-06" db="EMBL/GenBank/DDBJ databases">
        <authorList>
            <person name="Hodson N. C."/>
            <person name="Mongue J. A."/>
            <person name="Jaron S. K."/>
        </authorList>
    </citation>
    <scope>NUCLEOTIDE SEQUENCE</scope>
</reference>
<dbReference type="AlphaFoldDB" id="A0A8J2Q5L2"/>
<keyword evidence="2" id="KW-0677">Repeat</keyword>
<dbReference type="SMART" id="SM00369">
    <property type="entry name" value="LRR_TYP"/>
    <property type="match status" value="7"/>
</dbReference>
<keyword evidence="5" id="KW-0732">Signal</keyword>
<comment type="caution">
    <text evidence="7">The sequence shown here is derived from an EMBL/GenBank/DDBJ whole genome shotgun (WGS) entry which is preliminary data.</text>
</comment>
<feature type="domain" description="LRRCT" evidence="6">
    <location>
        <begin position="478"/>
        <end position="532"/>
    </location>
</feature>
<feature type="region of interest" description="Disordered" evidence="3">
    <location>
        <begin position="587"/>
        <end position="627"/>
    </location>
</feature>
<keyword evidence="4" id="KW-1133">Transmembrane helix</keyword>
<accession>A0A8J2Q5L2</accession>
<organism evidence="7 8">
    <name type="scientific">Allacma fusca</name>
    <dbReference type="NCBI Taxonomy" id="39272"/>
    <lineage>
        <taxon>Eukaryota</taxon>
        <taxon>Metazoa</taxon>
        <taxon>Ecdysozoa</taxon>
        <taxon>Arthropoda</taxon>
        <taxon>Hexapoda</taxon>
        <taxon>Collembola</taxon>
        <taxon>Symphypleona</taxon>
        <taxon>Sminthuridae</taxon>
        <taxon>Allacma</taxon>
    </lineage>
</organism>
<dbReference type="Pfam" id="PF13855">
    <property type="entry name" value="LRR_8"/>
    <property type="match status" value="2"/>
</dbReference>
<evidence type="ECO:0000256" key="5">
    <source>
        <dbReference type="SAM" id="SignalP"/>
    </source>
</evidence>
<keyword evidence="4" id="KW-0812">Transmembrane</keyword>
<feature type="chain" id="PRO_5035274003" description="LRRCT domain-containing protein" evidence="5">
    <location>
        <begin position="27"/>
        <end position="627"/>
    </location>
</feature>
<evidence type="ECO:0000256" key="2">
    <source>
        <dbReference type="ARBA" id="ARBA00022737"/>
    </source>
</evidence>
<keyword evidence="8" id="KW-1185">Reference proteome</keyword>
<sequence>MIPLKMNVFLIALCILLSSNVHLISAQTTPVAQQNSTAPAAATITQNATTEGTNNTTLAKLTETSTIKSASTTMMANITTSAPNTQTNQTTVPTTKSAPAATTPAMTPAVNVTETVVANVSTTTASPASKATTKKIKNSNGGLCDGDTDDKVGWELGCDCILLKGVAKADCSNRVIKIGTELTPLPENLNVSGQIRILDLSYNALQIIGEHTFNEVSGVTELILSHNAITAVEHMHFPLLSYLDLSYNKITNLSDHVFAKAKRLRYLDLSHNILTFIDIKAFSSLVYLQTLKLAFNPLENERNYFEAFPFILSNLTYLEELDVSNSSLVTLRPIAMQGTNNLKRLLLSNNYIYLLPEGVFSGLTQLEELDISGNHLSHLEADAFAGLHNLRKLTIDNSKQLTRIHAHAFAGLPNLQTLQCEKNYHLSDINPLAFRGNPKTNTSDSNPKVVQLGYNGLSHFEYPLLKWETLEELELYGNPWMCDCNLQWVSTFILGAPINATILMDTDFKCTAPDHLKDTPLVEVKPEELQCDSPVAVLAGVIALTIFIFLLILFVITLALYHFQLLPTWIENWLAQLRNRNSLPKYQKVQVPKPSGRRNARLATGRHDPEIPPDLDWDSADVGNAGY</sequence>
<dbReference type="SMART" id="SM00082">
    <property type="entry name" value="LRRCT"/>
    <property type="match status" value="1"/>
</dbReference>
<feature type="region of interest" description="Disordered" evidence="3">
    <location>
        <begin position="83"/>
        <end position="103"/>
    </location>
</feature>
<evidence type="ECO:0000256" key="3">
    <source>
        <dbReference type="SAM" id="MobiDB-lite"/>
    </source>
</evidence>
<evidence type="ECO:0000313" key="7">
    <source>
        <dbReference type="EMBL" id="CAG7834781.1"/>
    </source>
</evidence>
<dbReference type="EMBL" id="CAJVCH010570375">
    <property type="protein sequence ID" value="CAG7834781.1"/>
    <property type="molecule type" value="Genomic_DNA"/>
</dbReference>
<dbReference type="OrthoDB" id="1687175at2759"/>
<keyword evidence="1" id="KW-0433">Leucine-rich repeat</keyword>